<dbReference type="AlphaFoldDB" id="A0A916P9Z3"/>
<reference evidence="2" key="1">
    <citation type="submission" date="2015-03" db="EMBL/GenBank/DDBJ databases">
        <authorList>
            <consortium name="Pathogen Informatics"/>
        </authorList>
    </citation>
    <scope>NUCLEOTIDE SEQUENCE [LARGE SCALE GENOMIC DNA]</scope>
    <source>
        <strain evidence="2">N09902308</strain>
    </source>
</reference>
<sequence>MLEIGPRGPERLPGNHPLAAHFNVYQWLTVLQEYLVLVLMGSR</sequence>
<dbReference type="Proteomes" id="UP000039021">
    <property type="component" value="Unassembled WGS sequence"/>
</dbReference>
<dbReference type="EMBL" id="CSBK01003599">
    <property type="protein sequence ID" value="CPB06412.1"/>
    <property type="molecule type" value="Genomic_DNA"/>
</dbReference>
<proteinExistence type="predicted"/>
<name>A0A916P9Z3_MYCTX</name>
<accession>A0A916P9Z3</accession>
<evidence type="ECO:0000313" key="2">
    <source>
        <dbReference type="Proteomes" id="UP000039021"/>
    </source>
</evidence>
<organism evidence="1 2">
    <name type="scientific">Mycobacterium tuberculosis</name>
    <dbReference type="NCBI Taxonomy" id="1773"/>
    <lineage>
        <taxon>Bacteria</taxon>
        <taxon>Bacillati</taxon>
        <taxon>Actinomycetota</taxon>
        <taxon>Actinomycetes</taxon>
        <taxon>Mycobacteriales</taxon>
        <taxon>Mycobacteriaceae</taxon>
        <taxon>Mycobacterium</taxon>
        <taxon>Mycobacterium tuberculosis complex</taxon>
    </lineage>
</organism>
<protein>
    <submittedName>
        <fullName evidence="1">Transcriptional regulator</fullName>
    </submittedName>
</protein>
<evidence type="ECO:0000313" key="1">
    <source>
        <dbReference type="EMBL" id="CPB06412.1"/>
    </source>
</evidence>
<gene>
    <name evidence="1" type="ORF">ERS007739_05037</name>
</gene>
<comment type="caution">
    <text evidence="1">The sequence shown here is derived from an EMBL/GenBank/DDBJ whole genome shotgun (WGS) entry which is preliminary data.</text>
</comment>